<gene>
    <name evidence="9" type="ORF">QBZ16_004281</name>
</gene>
<dbReference type="PROSITE" id="PS50290">
    <property type="entry name" value="PI3_4_KINASE_3"/>
    <property type="match status" value="1"/>
</dbReference>
<feature type="compositionally biased region" description="Low complexity" evidence="7">
    <location>
        <begin position="574"/>
        <end position="591"/>
    </location>
</feature>
<dbReference type="GO" id="GO:0005524">
    <property type="term" value="F:ATP binding"/>
    <property type="evidence" value="ECO:0007669"/>
    <property type="project" value="UniProtKB-KW"/>
</dbReference>
<dbReference type="InterPro" id="IPR044571">
    <property type="entry name" value="P4KG1-8"/>
</dbReference>
<comment type="similarity">
    <text evidence="1">Belongs to the PI3/PI4-kinase family. Type II PI4K subfamily.</text>
</comment>
<dbReference type="Proteomes" id="UP001255856">
    <property type="component" value="Unassembled WGS sequence"/>
</dbReference>
<feature type="region of interest" description="Disordered" evidence="7">
    <location>
        <begin position="793"/>
        <end position="818"/>
    </location>
</feature>
<feature type="compositionally biased region" description="Pro residues" evidence="7">
    <location>
        <begin position="691"/>
        <end position="700"/>
    </location>
</feature>
<dbReference type="Pfam" id="PF00454">
    <property type="entry name" value="PI3_PI4_kinase"/>
    <property type="match status" value="1"/>
</dbReference>
<dbReference type="InterPro" id="IPR000403">
    <property type="entry name" value="PI3/4_kinase_cat_dom"/>
</dbReference>
<feature type="compositionally biased region" description="Low complexity" evidence="7">
    <location>
        <begin position="713"/>
        <end position="733"/>
    </location>
</feature>
<evidence type="ECO:0000256" key="1">
    <source>
        <dbReference type="ARBA" id="ARBA00008941"/>
    </source>
</evidence>
<evidence type="ECO:0000313" key="9">
    <source>
        <dbReference type="EMBL" id="KAK2077436.1"/>
    </source>
</evidence>
<dbReference type="EMBL" id="JASFZW010000006">
    <property type="protein sequence ID" value="KAK2077436.1"/>
    <property type="molecule type" value="Genomic_DNA"/>
</dbReference>
<feature type="compositionally biased region" description="Low complexity" evidence="7">
    <location>
        <begin position="740"/>
        <end position="753"/>
    </location>
</feature>
<dbReference type="PANTHER" id="PTHR45800">
    <property type="entry name" value="PHOSPHATIDYLINOSITOL 4-KINASE GAMMA"/>
    <property type="match status" value="1"/>
</dbReference>
<feature type="compositionally biased region" description="Low complexity" evidence="7">
    <location>
        <begin position="681"/>
        <end position="690"/>
    </location>
</feature>
<sequence length="832" mass="88296">MIAVLSPGRDNIGPVTQRGFVVRKDAGVDALSSVRDAPEPGLLSALGSLPRRHPPTLAVATPPALLDAGVAEGSSAGELRLVQCATLTAGAKSLIRGVTRGLKAWQEPEAAAEGFGGTYFFKDERGECRAIMKPCDEEPLAPNNPKGFVGRRLGDPGLKPTVRVGEAAAREVAAYLLDRGHFSRVPHTVMVEMAHPIFHVAAGDEAGEGAGIAPPAAPAPRRKLGSLQEFVPHECDTSELGASRFSVADVHRIGILDVRLFNTDRHAGNILVRRREAAHEGAGNAPGATIGAPIPTMTTSTTVASATSSFLGRHENAYELIPIDHGFALPEELEPPYFEWQHWPQAMMPFSAEELEYIASLDARADAAMLRRELPCLREECLRLLEVSTLLLQRCAAAGMSLAEIAGVVTRPIIGIDEEASELEKICYAARREVEAALRGGRGDAARRRRVPVLEEEEEEEEDDDDEFVESDFLPYEDDISEEDEEDEDGDRLEAEKSAASGAAPVPDATTPSAPSAGIESMWMRGGASSLFALGLAESLTELSDGEDALLAERAPSTDRDARAPPRRAGRAGAGRPLPRLVARPHAAPAGRRGRARPSRAPFAANPAALRIAAPGARRREGRFASAGRLQLAGKALPGTPVAVVSQAASAAFASPATTSSAVSSLQTSVSSAGGAAAAVGRPASASLAPPRRPPPPARPRPSRRRWARRCRWAPPRARPWAPARASSAGTSPRPRRGQGARAPSRARALAPRARARRGRGGRRRRRALLRRLPRPDARRVGLFHALCAPAHQRGGARRRLAPGAQAGGQAPPGHLLPPVLSSRVRVRADAL</sequence>
<dbReference type="GO" id="GO:0004430">
    <property type="term" value="F:1-phosphatidylinositol 4-kinase activity"/>
    <property type="evidence" value="ECO:0007669"/>
    <property type="project" value="UniProtKB-EC"/>
</dbReference>
<evidence type="ECO:0000256" key="3">
    <source>
        <dbReference type="ARBA" id="ARBA00022679"/>
    </source>
</evidence>
<evidence type="ECO:0000256" key="7">
    <source>
        <dbReference type="SAM" id="MobiDB-lite"/>
    </source>
</evidence>
<comment type="caution">
    <text evidence="9">The sequence shown here is derived from an EMBL/GenBank/DDBJ whole genome shotgun (WGS) entry which is preliminary data.</text>
</comment>
<proteinExistence type="inferred from homology"/>
<evidence type="ECO:0000313" key="10">
    <source>
        <dbReference type="Proteomes" id="UP001255856"/>
    </source>
</evidence>
<dbReference type="AlphaFoldDB" id="A0AAD9IFG7"/>
<feature type="region of interest" description="Disordered" evidence="7">
    <location>
        <begin position="681"/>
        <end position="769"/>
    </location>
</feature>
<name>A0AAD9IFG7_PROWI</name>
<dbReference type="EC" id="2.7.1.67" evidence="2"/>
<feature type="compositionally biased region" description="Basic residues" evidence="7">
    <location>
        <begin position="754"/>
        <end position="769"/>
    </location>
</feature>
<organism evidence="9 10">
    <name type="scientific">Prototheca wickerhamii</name>
    <dbReference type="NCBI Taxonomy" id="3111"/>
    <lineage>
        <taxon>Eukaryota</taxon>
        <taxon>Viridiplantae</taxon>
        <taxon>Chlorophyta</taxon>
        <taxon>core chlorophytes</taxon>
        <taxon>Trebouxiophyceae</taxon>
        <taxon>Chlorellales</taxon>
        <taxon>Chlorellaceae</taxon>
        <taxon>Prototheca</taxon>
    </lineage>
</organism>
<feature type="region of interest" description="Disordered" evidence="7">
    <location>
        <begin position="447"/>
        <end position="520"/>
    </location>
</feature>
<feature type="domain" description="PI3K/PI4K catalytic" evidence="8">
    <location>
        <begin position="105"/>
        <end position="442"/>
    </location>
</feature>
<dbReference type="PANTHER" id="PTHR45800:SF11">
    <property type="entry name" value="PHOSPHATIDYLINOSITOL 3-KINASE-RELATED PROTEIN KINASE"/>
    <property type="match status" value="1"/>
</dbReference>
<protein>
    <recommendedName>
        <fullName evidence="2">1-phosphatidylinositol 4-kinase</fullName>
        <ecNumber evidence="2">2.7.1.67</ecNumber>
    </recommendedName>
</protein>
<accession>A0AAD9IFG7</accession>
<keyword evidence="6" id="KW-0067">ATP-binding</keyword>
<feature type="compositionally biased region" description="Acidic residues" evidence="7">
    <location>
        <begin position="454"/>
        <end position="491"/>
    </location>
</feature>
<evidence type="ECO:0000256" key="6">
    <source>
        <dbReference type="ARBA" id="ARBA00022840"/>
    </source>
</evidence>
<feature type="compositionally biased region" description="Low complexity" evidence="7">
    <location>
        <begin position="802"/>
        <end position="814"/>
    </location>
</feature>
<feature type="region of interest" description="Disordered" evidence="7">
    <location>
        <begin position="547"/>
        <end position="604"/>
    </location>
</feature>
<reference evidence="9" key="1">
    <citation type="submission" date="2021-01" db="EMBL/GenBank/DDBJ databases">
        <authorList>
            <person name="Eckstrom K.M.E."/>
        </authorList>
    </citation>
    <scope>NUCLEOTIDE SEQUENCE</scope>
    <source>
        <strain evidence="9">UVCC 0001</strain>
    </source>
</reference>
<keyword evidence="5" id="KW-0418">Kinase</keyword>
<keyword evidence="3" id="KW-0808">Transferase</keyword>
<evidence type="ECO:0000256" key="5">
    <source>
        <dbReference type="ARBA" id="ARBA00022777"/>
    </source>
</evidence>
<feature type="compositionally biased region" description="Basic residues" evidence="7">
    <location>
        <begin position="701"/>
        <end position="712"/>
    </location>
</feature>
<evidence type="ECO:0000256" key="2">
    <source>
        <dbReference type="ARBA" id="ARBA00012169"/>
    </source>
</evidence>
<evidence type="ECO:0000256" key="4">
    <source>
        <dbReference type="ARBA" id="ARBA00022741"/>
    </source>
</evidence>
<keyword evidence="10" id="KW-1185">Reference proteome</keyword>
<evidence type="ECO:0000259" key="8">
    <source>
        <dbReference type="PROSITE" id="PS50290"/>
    </source>
</evidence>
<keyword evidence="4" id="KW-0547">Nucleotide-binding</keyword>